<dbReference type="PANTHER" id="PTHR43319:SF3">
    <property type="entry name" value="BETA-LACTAMASE-RELATED DOMAIN-CONTAINING PROTEIN"/>
    <property type="match status" value="1"/>
</dbReference>
<gene>
    <name evidence="2" type="ORF">VHEMI08298</name>
</gene>
<dbReference type="SUPFAM" id="SSF56601">
    <property type="entry name" value="beta-lactamase/transpeptidase-like"/>
    <property type="match status" value="1"/>
</dbReference>
<protein>
    <recommendedName>
        <fullName evidence="1">Beta-lactamase-related domain-containing protein</fullName>
    </recommendedName>
</protein>
<dbReference type="HOGENOM" id="CLU_035614_3_0_1"/>
<dbReference type="InterPro" id="IPR001466">
    <property type="entry name" value="Beta-lactam-related"/>
</dbReference>
<dbReference type="Proteomes" id="UP000039046">
    <property type="component" value="Unassembled WGS sequence"/>
</dbReference>
<name>A0A0A1TPI9_9HYPO</name>
<dbReference type="EMBL" id="CDHN01000005">
    <property type="protein sequence ID" value="CEJ92662.1"/>
    <property type="molecule type" value="Genomic_DNA"/>
</dbReference>
<accession>A0A0A1TPI9</accession>
<dbReference type="Pfam" id="PF00144">
    <property type="entry name" value="Beta-lactamase"/>
    <property type="match status" value="1"/>
</dbReference>
<proteinExistence type="predicted"/>
<evidence type="ECO:0000313" key="2">
    <source>
        <dbReference type="EMBL" id="CEJ92662.1"/>
    </source>
</evidence>
<dbReference type="PANTHER" id="PTHR43319">
    <property type="entry name" value="BETA-LACTAMASE-RELATED"/>
    <property type="match status" value="1"/>
</dbReference>
<evidence type="ECO:0000313" key="3">
    <source>
        <dbReference type="Proteomes" id="UP000039046"/>
    </source>
</evidence>
<evidence type="ECO:0000259" key="1">
    <source>
        <dbReference type="Pfam" id="PF00144"/>
    </source>
</evidence>
<dbReference type="InterPro" id="IPR012338">
    <property type="entry name" value="Beta-lactam/transpept-like"/>
</dbReference>
<keyword evidence="3" id="KW-1185">Reference proteome</keyword>
<dbReference type="AlphaFoldDB" id="A0A0A1TPI9"/>
<sequence length="392" mass="42626">MATVQGHCDPKFEAVKALLQANLDNGEDLGASITLNIDGTNVIDIYGGFKDAAKTQPWEEDTIVNVYSSTKTLISLAVFVLIERGLVDPDEPVAKYWPEFAANGKENVKVRHIMSHTSGLAGFEVETKQEELYDFDTATSRLEAQAPWWEPGTASGYHAITMGFLLGELVRRVTGLTMPQFLEKEVTGPLGADFQIGCKDADLARVSDLIPLNNNVADAYRDAPVKPPFGMKTFLNPNMPNDAANTSAWRKAELGAANGHSNSRGMNRALSVIPLGGEVDGVRLLSQKTIDRIFEEQSNGADLVLGVPLQLGMGYGLPQSPFLTDMLPTGRICFWGGYGGSLVIMDVDRRMTLTYAMNRMQNGMMGTPTGRAYTRKVYEILGVNLPAPAVSM</sequence>
<dbReference type="OrthoDB" id="5946976at2759"/>
<dbReference type="InterPro" id="IPR052907">
    <property type="entry name" value="Beta-lactamase/esterase"/>
</dbReference>
<reference evidence="2 3" key="1">
    <citation type="journal article" date="2015" name="Genome Announc.">
        <title>Draft Genome Sequence and Gene Annotation of the Entomopathogenic Fungus Verticillium hemipterigenum.</title>
        <authorList>
            <person name="Horn F."/>
            <person name="Habel A."/>
            <person name="Scharf D.H."/>
            <person name="Dworschak J."/>
            <person name="Brakhage A.A."/>
            <person name="Guthke R."/>
            <person name="Hertweck C."/>
            <person name="Linde J."/>
        </authorList>
    </citation>
    <scope>NUCLEOTIDE SEQUENCE [LARGE SCALE GENOMIC DNA]</scope>
</reference>
<feature type="domain" description="Beta-lactamase-related" evidence="1">
    <location>
        <begin position="19"/>
        <end position="364"/>
    </location>
</feature>
<organism evidence="2 3">
    <name type="scientific">[Torrubiella] hemipterigena</name>
    <dbReference type="NCBI Taxonomy" id="1531966"/>
    <lineage>
        <taxon>Eukaryota</taxon>
        <taxon>Fungi</taxon>
        <taxon>Dikarya</taxon>
        <taxon>Ascomycota</taxon>
        <taxon>Pezizomycotina</taxon>
        <taxon>Sordariomycetes</taxon>
        <taxon>Hypocreomycetidae</taxon>
        <taxon>Hypocreales</taxon>
        <taxon>Clavicipitaceae</taxon>
        <taxon>Clavicipitaceae incertae sedis</taxon>
        <taxon>'Torrubiella' clade</taxon>
    </lineage>
</organism>
<dbReference type="STRING" id="1531966.A0A0A1TPI9"/>
<dbReference type="Gene3D" id="3.40.710.10">
    <property type="entry name" value="DD-peptidase/beta-lactamase superfamily"/>
    <property type="match status" value="1"/>
</dbReference>